<dbReference type="Pfam" id="PF01055">
    <property type="entry name" value="Glyco_hydro_31_2nd"/>
    <property type="match status" value="1"/>
</dbReference>
<dbReference type="InterPro" id="IPR000322">
    <property type="entry name" value="Glyco_hydro_31_TIM"/>
</dbReference>
<dbReference type="CDD" id="cd14752">
    <property type="entry name" value="GH31_N"/>
    <property type="match status" value="1"/>
</dbReference>
<dbReference type="GO" id="GO:0005975">
    <property type="term" value="P:carbohydrate metabolic process"/>
    <property type="evidence" value="ECO:0007669"/>
    <property type="project" value="InterPro"/>
</dbReference>
<organism evidence="8 9">
    <name type="scientific">Olea europaea subsp. europaea</name>
    <dbReference type="NCBI Taxonomy" id="158383"/>
    <lineage>
        <taxon>Eukaryota</taxon>
        <taxon>Viridiplantae</taxon>
        <taxon>Streptophyta</taxon>
        <taxon>Embryophyta</taxon>
        <taxon>Tracheophyta</taxon>
        <taxon>Spermatophyta</taxon>
        <taxon>Magnoliopsida</taxon>
        <taxon>eudicotyledons</taxon>
        <taxon>Gunneridae</taxon>
        <taxon>Pentapetalae</taxon>
        <taxon>asterids</taxon>
        <taxon>lamiids</taxon>
        <taxon>Lamiales</taxon>
        <taxon>Oleaceae</taxon>
        <taxon>Oleeae</taxon>
        <taxon>Olea</taxon>
    </lineage>
</organism>
<evidence type="ECO:0000313" key="9">
    <source>
        <dbReference type="Proteomes" id="UP000594638"/>
    </source>
</evidence>
<keyword evidence="3 6" id="KW-0378">Hydrolase</keyword>
<keyword evidence="2" id="KW-0732">Signal</keyword>
<keyword evidence="9" id="KW-1185">Reference proteome</keyword>
<evidence type="ECO:0000313" key="8">
    <source>
        <dbReference type="EMBL" id="CAA2969207.1"/>
    </source>
</evidence>
<dbReference type="SUPFAM" id="SSF51445">
    <property type="entry name" value="(Trans)glycosidases"/>
    <property type="match status" value="1"/>
</dbReference>
<evidence type="ECO:0000256" key="2">
    <source>
        <dbReference type="ARBA" id="ARBA00022729"/>
    </source>
</evidence>
<evidence type="ECO:0000256" key="5">
    <source>
        <dbReference type="ARBA" id="ARBA00023295"/>
    </source>
</evidence>
<sequence>MISHGKSHRSSGFFWLNAAEMHIDVLGIGWNDEYTSALMLPSDQKRVNTLWMREVGMDAFFFVGPEPKNMVMQYTSVTGTLAMPQLFAIAYYQCRWNYSSEEDFYNVDAKFDEHDIPYDVLWLDIEHTDGKNYFTWDRLLFPNPEEMQKKLAEKGRHMVTIMGPHIKSDESYEYTRRLSKRYIM</sequence>
<dbReference type="Proteomes" id="UP000594638">
    <property type="component" value="Unassembled WGS sequence"/>
</dbReference>
<comment type="similarity">
    <text evidence="1 6">Belongs to the glycosyl hydrolase 31 family.</text>
</comment>
<evidence type="ECO:0000259" key="7">
    <source>
        <dbReference type="Pfam" id="PF01055"/>
    </source>
</evidence>
<dbReference type="Gene3D" id="2.60.40.1760">
    <property type="entry name" value="glycosyl hydrolase (family 31)"/>
    <property type="match status" value="1"/>
</dbReference>
<evidence type="ECO:0000256" key="4">
    <source>
        <dbReference type="ARBA" id="ARBA00023180"/>
    </source>
</evidence>
<evidence type="ECO:0000256" key="1">
    <source>
        <dbReference type="ARBA" id="ARBA00007806"/>
    </source>
</evidence>
<feature type="domain" description="Glycoside hydrolase family 31 TIM barrel" evidence="7">
    <location>
        <begin position="82"/>
        <end position="181"/>
    </location>
</feature>
<dbReference type="AlphaFoldDB" id="A0A8S0QU00"/>
<reference evidence="8 9" key="1">
    <citation type="submission" date="2019-12" db="EMBL/GenBank/DDBJ databases">
        <authorList>
            <person name="Alioto T."/>
            <person name="Alioto T."/>
            <person name="Gomez Garrido J."/>
        </authorList>
    </citation>
    <scope>NUCLEOTIDE SEQUENCE [LARGE SCALE GENOMIC DNA]</scope>
</reference>
<dbReference type="GO" id="GO:0090599">
    <property type="term" value="F:alpha-glucosidase activity"/>
    <property type="evidence" value="ECO:0007669"/>
    <property type="project" value="TreeGrafter"/>
</dbReference>
<accession>A0A8S0QU00</accession>
<comment type="caution">
    <text evidence="8">The sequence shown here is derived from an EMBL/GenBank/DDBJ whole genome shotgun (WGS) entry which is preliminary data.</text>
</comment>
<dbReference type="Gene3D" id="3.20.20.80">
    <property type="entry name" value="Glycosidases"/>
    <property type="match status" value="1"/>
</dbReference>
<gene>
    <name evidence="8" type="ORF">OLEA9_A023976</name>
</gene>
<dbReference type="InterPro" id="IPR017853">
    <property type="entry name" value="GH"/>
</dbReference>
<dbReference type="GO" id="GO:0006491">
    <property type="term" value="P:N-glycan processing"/>
    <property type="evidence" value="ECO:0007669"/>
    <property type="project" value="TreeGrafter"/>
</dbReference>
<dbReference type="PANTHER" id="PTHR22762:SF54">
    <property type="entry name" value="BCDNA.GH04962"/>
    <property type="match status" value="1"/>
</dbReference>
<evidence type="ECO:0000256" key="3">
    <source>
        <dbReference type="ARBA" id="ARBA00022801"/>
    </source>
</evidence>
<keyword evidence="5 6" id="KW-0326">Glycosidase</keyword>
<evidence type="ECO:0000256" key="6">
    <source>
        <dbReference type="RuleBase" id="RU361185"/>
    </source>
</evidence>
<protein>
    <submittedName>
        <fullName evidence="8">Probable glucan 1,3-alpha-glucosidase</fullName>
    </submittedName>
</protein>
<keyword evidence="4" id="KW-0325">Glycoprotein</keyword>
<dbReference type="PANTHER" id="PTHR22762">
    <property type="entry name" value="ALPHA-GLUCOSIDASE"/>
    <property type="match status" value="1"/>
</dbReference>
<dbReference type="EMBL" id="CACTIH010001934">
    <property type="protein sequence ID" value="CAA2969207.1"/>
    <property type="molecule type" value="Genomic_DNA"/>
</dbReference>
<name>A0A8S0QU00_OLEEU</name>
<proteinExistence type="inferred from homology"/>
<dbReference type="OrthoDB" id="3237269at2759"/>
<dbReference type="Gramene" id="OE9A023976T1">
    <property type="protein sequence ID" value="OE9A023976C1"/>
    <property type="gene ID" value="OE9A023976"/>
</dbReference>